<feature type="compositionally biased region" description="Basic and acidic residues" evidence="5">
    <location>
        <begin position="827"/>
        <end position="837"/>
    </location>
</feature>
<dbReference type="PROSITE" id="PS51821">
    <property type="entry name" value="VELVET"/>
    <property type="match status" value="1"/>
</dbReference>
<keyword evidence="3" id="KW-0804">Transcription</keyword>
<sequence length="837" mass="92005">MEHSVNFGHVQQTVTNRREIEHSLVLRQEPNRSRMCGIGEKADRRPVDPPPIIQLHVTDPTTSNNRVYLHNPYYFMYATLMDERGERELNTLNDKKARTMTGSVVASLAHLKDIDGNDGAFFVFPDLSVRCEGVYKLKFSLFEIVGNQVFFCKSITSAMFTVYSAKKFPGMEESTRLTKLFAEQGLKIRVRKEQKSTRPKGGRSRPIATAHHSGRNSPTHMSHHMPTWAMDHRPTTVGNLPYSGSSHHHQSDRAQQRPQYSTTPMSVVSPPVGPTNTVPSSRMTPSGGAWSGAVQSRQTNATPGDPGLSQSPQPQPSISQYAPAASTASAEPHHLHDPDASGYVQYHHSQRQHRHQHSHHQYSTYQAQQLSHNNTGSSDHPPHHTLNQQYNHHGQHQPPPPSHYSQQQLQQHRAQSNSSPVPHSRSHSHQQTTSYSHPMANTLSSSATAMGGRHSSSVVTASASVSSSSSAAAATAATPPGSDSQSALTPGMGALHQQPPKPQPLSQMFSGTPRSSDRHQPYSSEPLAVQQSPADYPDNPMNRSLPQNMSQYRQPHPSDDSGRHHYQQQQQQQQQRYQYGQHRPWSPHHRSQQHYSPTHSGHAFTSDPRYSPYNRQLDGPREARQHVPQTSSSARISNLVGPSAADSMSGYSEQPSLRHQTHAMSRARTHQNSPDHTQRHPLAQGHPSTRQPHPSHQSMVSSSESSISNLASLPHSQLGGGGESRYKQYPPPPPLPQQQVEHGSQKKLIVRSPSPEARPSTALGNGSTNTNSGQRSSSSSRAPATHEMPPNLPTDNGSVAVTADGPVSPAPTHRMAVRSLLISESTSPEKAHHGSSN</sequence>
<feature type="compositionally biased region" description="Polar residues" evidence="5">
    <location>
        <begin position="439"/>
        <end position="448"/>
    </location>
</feature>
<feature type="compositionally biased region" description="Polar residues" evidence="5">
    <location>
        <begin position="627"/>
        <end position="636"/>
    </location>
</feature>
<dbReference type="InterPro" id="IPR037525">
    <property type="entry name" value="Velvet_dom"/>
</dbReference>
<evidence type="ECO:0000256" key="1">
    <source>
        <dbReference type="ARBA" id="ARBA00004123"/>
    </source>
</evidence>
<accession>A0A9W8GE95</accession>
<evidence type="ECO:0000256" key="4">
    <source>
        <dbReference type="ARBA" id="ARBA00023242"/>
    </source>
</evidence>
<feature type="compositionally biased region" description="Low complexity" evidence="5">
    <location>
        <begin position="694"/>
        <end position="712"/>
    </location>
</feature>
<reference evidence="7" key="1">
    <citation type="submission" date="2022-07" db="EMBL/GenBank/DDBJ databases">
        <title>Phylogenomic reconstructions and comparative analyses of Kickxellomycotina fungi.</title>
        <authorList>
            <person name="Reynolds N.K."/>
            <person name="Stajich J.E."/>
            <person name="Barry K."/>
            <person name="Grigoriev I.V."/>
            <person name="Crous P."/>
            <person name="Smith M.E."/>
        </authorList>
    </citation>
    <scope>NUCLEOTIDE SEQUENCE</scope>
    <source>
        <strain evidence="7">NRRL 3115</strain>
    </source>
</reference>
<dbReference type="PANTHER" id="PTHR33572">
    <property type="entry name" value="SPORE DEVELOPMENT REGULATOR VOSA"/>
    <property type="match status" value="1"/>
</dbReference>
<feature type="compositionally biased region" description="Polar residues" evidence="5">
    <location>
        <begin position="274"/>
        <end position="284"/>
    </location>
</feature>
<feature type="region of interest" description="Disordered" evidence="5">
    <location>
        <begin position="474"/>
        <end position="837"/>
    </location>
</feature>
<name>A0A9W8GE95_9FUNG</name>
<feature type="compositionally biased region" description="Polar residues" evidence="5">
    <location>
        <begin position="504"/>
        <end position="514"/>
    </location>
</feature>
<gene>
    <name evidence="7" type="ORF">GGI25_000680</name>
</gene>
<evidence type="ECO:0000256" key="2">
    <source>
        <dbReference type="ARBA" id="ARBA00023015"/>
    </source>
</evidence>
<feature type="compositionally biased region" description="Polar residues" evidence="5">
    <location>
        <begin position="541"/>
        <end position="553"/>
    </location>
</feature>
<feature type="compositionally biased region" description="Low complexity" evidence="5">
    <location>
        <begin position="403"/>
        <end position="437"/>
    </location>
</feature>
<evidence type="ECO:0000256" key="5">
    <source>
        <dbReference type="SAM" id="MobiDB-lite"/>
    </source>
</evidence>
<feature type="compositionally biased region" description="Polar residues" evidence="5">
    <location>
        <begin position="649"/>
        <end position="658"/>
    </location>
</feature>
<feature type="compositionally biased region" description="Low complexity" evidence="5">
    <location>
        <begin position="760"/>
        <end position="780"/>
    </location>
</feature>
<feature type="domain" description="Velvet" evidence="6">
    <location>
        <begin position="17"/>
        <end position="191"/>
    </location>
</feature>
<dbReference type="InterPro" id="IPR038491">
    <property type="entry name" value="Velvet_dom_sf"/>
</dbReference>
<feature type="compositionally biased region" description="Basic residues" evidence="5">
    <location>
        <begin position="659"/>
        <end position="669"/>
    </location>
</feature>
<feature type="compositionally biased region" description="Polar residues" evidence="5">
    <location>
        <begin position="236"/>
        <end position="245"/>
    </location>
</feature>
<keyword evidence="4" id="KW-0539">Nucleus</keyword>
<proteinExistence type="predicted"/>
<evidence type="ECO:0000313" key="8">
    <source>
        <dbReference type="Proteomes" id="UP001151518"/>
    </source>
</evidence>
<dbReference type="OrthoDB" id="5599552at2759"/>
<comment type="subcellular location">
    <subcellularLocation>
        <location evidence="1">Nucleus</location>
    </subcellularLocation>
</comment>
<dbReference type="GO" id="GO:0005634">
    <property type="term" value="C:nucleus"/>
    <property type="evidence" value="ECO:0007669"/>
    <property type="project" value="UniProtKB-SubCell"/>
</dbReference>
<protein>
    <recommendedName>
        <fullName evidence="6">Velvet domain-containing protein</fullName>
    </recommendedName>
</protein>
<feature type="compositionally biased region" description="Basic residues" evidence="5">
    <location>
        <begin position="348"/>
        <end position="360"/>
    </location>
</feature>
<comment type="caution">
    <text evidence="7">The sequence shown here is derived from an EMBL/GenBank/DDBJ whole genome shotgun (WGS) entry which is preliminary data.</text>
</comment>
<organism evidence="7 8">
    <name type="scientific">Coemansia spiralis</name>
    <dbReference type="NCBI Taxonomy" id="417178"/>
    <lineage>
        <taxon>Eukaryota</taxon>
        <taxon>Fungi</taxon>
        <taxon>Fungi incertae sedis</taxon>
        <taxon>Zoopagomycota</taxon>
        <taxon>Kickxellomycotina</taxon>
        <taxon>Kickxellomycetes</taxon>
        <taxon>Kickxellales</taxon>
        <taxon>Kickxellaceae</taxon>
        <taxon>Coemansia</taxon>
    </lineage>
</organism>
<evidence type="ECO:0000313" key="7">
    <source>
        <dbReference type="EMBL" id="KAJ2680388.1"/>
    </source>
</evidence>
<feature type="compositionally biased region" description="Polar residues" evidence="5">
    <location>
        <begin position="293"/>
        <end position="302"/>
    </location>
</feature>
<feature type="compositionally biased region" description="Polar residues" evidence="5">
    <location>
        <begin position="256"/>
        <end position="266"/>
    </location>
</feature>
<evidence type="ECO:0000259" key="6">
    <source>
        <dbReference type="PROSITE" id="PS51821"/>
    </source>
</evidence>
<dbReference type="AlphaFoldDB" id="A0A9W8GE95"/>
<feature type="compositionally biased region" description="Low complexity" evidence="5">
    <location>
        <begin position="309"/>
        <end position="326"/>
    </location>
</feature>
<dbReference type="InterPro" id="IPR021740">
    <property type="entry name" value="Velvet"/>
</dbReference>
<feature type="compositionally biased region" description="Low complexity" evidence="5">
    <location>
        <begin position="567"/>
        <end position="583"/>
    </location>
</feature>
<keyword evidence="2" id="KW-0805">Transcription regulation</keyword>
<evidence type="ECO:0000256" key="3">
    <source>
        <dbReference type="ARBA" id="ARBA00023163"/>
    </source>
</evidence>
<dbReference type="PANTHER" id="PTHR33572:SF18">
    <property type="entry name" value="SPORE DEVELOPMENT REGULATOR VOSA"/>
    <property type="match status" value="1"/>
</dbReference>
<dbReference type="EMBL" id="JANBTW010000005">
    <property type="protein sequence ID" value="KAJ2680388.1"/>
    <property type="molecule type" value="Genomic_DNA"/>
</dbReference>
<dbReference type="Proteomes" id="UP001151518">
    <property type="component" value="Unassembled WGS sequence"/>
</dbReference>
<dbReference type="Gene3D" id="2.60.40.3960">
    <property type="entry name" value="Velvet domain"/>
    <property type="match status" value="1"/>
</dbReference>
<dbReference type="Pfam" id="PF11754">
    <property type="entry name" value="Velvet"/>
    <property type="match status" value="1"/>
</dbReference>
<feature type="region of interest" description="Disordered" evidence="5">
    <location>
        <begin position="188"/>
        <end position="455"/>
    </location>
</feature>